<evidence type="ECO:0000259" key="1">
    <source>
        <dbReference type="Pfam" id="PF12937"/>
    </source>
</evidence>
<evidence type="ECO:0000313" key="3">
    <source>
        <dbReference type="Proteomes" id="UP001497453"/>
    </source>
</evidence>
<name>A0ABP1E6F5_9APHY</name>
<dbReference type="Gene3D" id="1.20.1280.50">
    <property type="match status" value="1"/>
</dbReference>
<dbReference type="EMBL" id="OZ037951">
    <property type="protein sequence ID" value="CAL1715547.1"/>
    <property type="molecule type" value="Genomic_DNA"/>
</dbReference>
<dbReference type="InterPro" id="IPR001810">
    <property type="entry name" value="F-box_dom"/>
</dbReference>
<evidence type="ECO:0000313" key="2">
    <source>
        <dbReference type="EMBL" id="CAL1715547.1"/>
    </source>
</evidence>
<dbReference type="Proteomes" id="UP001497453">
    <property type="component" value="Chromosome 8"/>
</dbReference>
<keyword evidence="3" id="KW-1185">Reference proteome</keyword>
<dbReference type="SUPFAM" id="SSF52047">
    <property type="entry name" value="RNI-like"/>
    <property type="match status" value="1"/>
</dbReference>
<sequence length="554" mass="62770">MASELPSLSLFLAQLPHTFHQLLQLPERDASLWLNKERKKAINYNRSLSIVLNSFAPIHRLPEELLRKIITVAIEDTKQLHGSLSWLRITHVCHQWREIALSTSALWTAIDLHTRQASTFLHRSGRAGISVCWHPKRQQIRRIAVYMNMLSPHTSHLVHLDVRADQSTIEQFLAFLECHDLECLRSITLTCPDPEPSARCIPFVPRLGPNNTMERIQFSGVLLDWGSPVYAGLKVFDIEDTHDISVPAMEEFLQVLDRCPELEFLEVVFSGPVSLPGPHPVSANRNAIELRHCRRVVLNQVDPFSVGRILEHLVLPHTTFLELQAEKCRPGNHDLLDIFPARIDVLPALRQVRFLTLLVSFEYIEVIATDVKGQSGAQVKLLANIEDPECFGEYDEDVSSNALLDAASIFSDGPIEEICFSTYGDCITTMAWIAALSKFPHVRSFRLRLRDASEWDMGHIDQFMKALEVSGESILCPKLVELHLTGLSVDSEILGLLRLASNSRKVHCVPLNLVTMCCCEFLSGVDRAELEKAVQCEVRISQSKDQEDDMWIYR</sequence>
<organism evidence="2 3">
    <name type="scientific">Somion occarium</name>
    <dbReference type="NCBI Taxonomy" id="3059160"/>
    <lineage>
        <taxon>Eukaryota</taxon>
        <taxon>Fungi</taxon>
        <taxon>Dikarya</taxon>
        <taxon>Basidiomycota</taxon>
        <taxon>Agaricomycotina</taxon>
        <taxon>Agaricomycetes</taxon>
        <taxon>Polyporales</taxon>
        <taxon>Cerrenaceae</taxon>
        <taxon>Somion</taxon>
    </lineage>
</organism>
<accession>A0ABP1E6F5</accession>
<proteinExistence type="predicted"/>
<gene>
    <name evidence="2" type="ORF">GFSPODELE1_LOCUS10286</name>
</gene>
<dbReference type="Pfam" id="PF12937">
    <property type="entry name" value="F-box-like"/>
    <property type="match status" value="1"/>
</dbReference>
<protein>
    <recommendedName>
        <fullName evidence="1">F-box domain-containing protein</fullName>
    </recommendedName>
</protein>
<feature type="domain" description="F-box" evidence="1">
    <location>
        <begin position="58"/>
        <end position="112"/>
    </location>
</feature>
<reference evidence="3" key="1">
    <citation type="submission" date="2024-04" db="EMBL/GenBank/DDBJ databases">
        <authorList>
            <person name="Shaw F."/>
            <person name="Minotto A."/>
        </authorList>
    </citation>
    <scope>NUCLEOTIDE SEQUENCE [LARGE SCALE GENOMIC DNA]</scope>
</reference>